<proteinExistence type="predicted"/>
<keyword evidence="3" id="KW-1185">Reference proteome</keyword>
<keyword evidence="1" id="KW-0812">Transmembrane</keyword>
<evidence type="ECO:0000256" key="1">
    <source>
        <dbReference type="SAM" id="Phobius"/>
    </source>
</evidence>
<accession>A0A2T5JDN7</accession>
<evidence type="ECO:0000313" key="3">
    <source>
        <dbReference type="Proteomes" id="UP000244168"/>
    </source>
</evidence>
<organism evidence="2 3">
    <name type="scientific">Mucilaginibacter yixingensis</name>
    <dbReference type="NCBI Taxonomy" id="1295612"/>
    <lineage>
        <taxon>Bacteria</taxon>
        <taxon>Pseudomonadati</taxon>
        <taxon>Bacteroidota</taxon>
        <taxon>Sphingobacteriia</taxon>
        <taxon>Sphingobacteriales</taxon>
        <taxon>Sphingobacteriaceae</taxon>
        <taxon>Mucilaginibacter</taxon>
    </lineage>
</organism>
<keyword evidence="1" id="KW-0472">Membrane</keyword>
<dbReference type="OrthoDB" id="793776at2"/>
<protein>
    <submittedName>
        <fullName evidence="2">Uncharacterized protein</fullName>
    </submittedName>
</protein>
<gene>
    <name evidence="2" type="ORF">C8P68_102704</name>
</gene>
<dbReference type="EMBL" id="QAOQ01000002">
    <property type="protein sequence ID" value="PTQ99874.1"/>
    <property type="molecule type" value="Genomic_DNA"/>
</dbReference>
<comment type="caution">
    <text evidence="2">The sequence shown here is derived from an EMBL/GenBank/DDBJ whole genome shotgun (WGS) entry which is preliminary data.</text>
</comment>
<name>A0A2T5JDN7_9SPHI</name>
<keyword evidence="1" id="KW-1133">Transmembrane helix</keyword>
<feature type="transmembrane region" description="Helical" evidence="1">
    <location>
        <begin position="6"/>
        <end position="23"/>
    </location>
</feature>
<dbReference type="AlphaFoldDB" id="A0A2T5JDN7"/>
<reference evidence="2 3" key="1">
    <citation type="submission" date="2018-04" db="EMBL/GenBank/DDBJ databases">
        <title>Genomic Encyclopedia of Archaeal and Bacterial Type Strains, Phase II (KMG-II): from individual species to whole genera.</title>
        <authorList>
            <person name="Goeker M."/>
        </authorList>
    </citation>
    <scope>NUCLEOTIDE SEQUENCE [LARGE SCALE GENOMIC DNA]</scope>
    <source>
        <strain evidence="2 3">DSM 26809</strain>
    </source>
</reference>
<evidence type="ECO:0000313" key="2">
    <source>
        <dbReference type="EMBL" id="PTQ99874.1"/>
    </source>
</evidence>
<dbReference type="Proteomes" id="UP000244168">
    <property type="component" value="Unassembled WGS sequence"/>
</dbReference>
<dbReference type="RefSeq" id="WP_107827782.1">
    <property type="nucleotide sequence ID" value="NZ_CP160205.1"/>
</dbReference>
<sequence>MNNSFIPLILILATSFIIYMIRFSKGSKNSTSLITPPVKPSGPVVNDKLIIIQGENIAKARLAAKKFSEAYKLKDDGIKLRLTDLGDKKQVVTFPFDISFDAFCFAINFLKYPTDILWAAQITAWGTTRIGDSWITPEIAGEKAMFYLPENDTEYDMVLMTSSQNVLYKLGFSKSKAKQLPDFPEQPYHKPTVSLEQIASLPFEDIE</sequence>